<feature type="signal peptide" evidence="1">
    <location>
        <begin position="1"/>
        <end position="19"/>
    </location>
</feature>
<name>A0A8H7EG04_9PLEO</name>
<protein>
    <submittedName>
        <fullName evidence="2">Uncharacterized protein</fullName>
    </submittedName>
</protein>
<keyword evidence="3" id="KW-1185">Reference proteome</keyword>
<evidence type="ECO:0000313" key="2">
    <source>
        <dbReference type="EMBL" id="KAF7677229.1"/>
    </source>
</evidence>
<feature type="chain" id="PRO_5034637275" evidence="1">
    <location>
        <begin position="20"/>
        <end position="394"/>
    </location>
</feature>
<keyword evidence="1" id="KW-0732">Signal</keyword>
<evidence type="ECO:0000256" key="1">
    <source>
        <dbReference type="SAM" id="SignalP"/>
    </source>
</evidence>
<gene>
    <name evidence="2" type="ORF">GT037_005441</name>
</gene>
<reference evidence="2" key="2">
    <citation type="submission" date="2020-08" db="EMBL/GenBank/DDBJ databases">
        <title>Draft Genome Sequence of Cumin Blight Pathogen Alternaria burnsii.</title>
        <authorList>
            <person name="Feng Z."/>
        </authorList>
    </citation>
    <scope>NUCLEOTIDE SEQUENCE</scope>
    <source>
        <strain evidence="2">CBS107.38</strain>
    </source>
</reference>
<comment type="caution">
    <text evidence="2">The sequence shown here is derived from an EMBL/GenBank/DDBJ whole genome shotgun (WGS) entry which is preliminary data.</text>
</comment>
<accession>A0A8H7EG04</accession>
<proteinExistence type="predicted"/>
<organism evidence="2 3">
    <name type="scientific">Alternaria burnsii</name>
    <dbReference type="NCBI Taxonomy" id="1187904"/>
    <lineage>
        <taxon>Eukaryota</taxon>
        <taxon>Fungi</taxon>
        <taxon>Dikarya</taxon>
        <taxon>Ascomycota</taxon>
        <taxon>Pezizomycotina</taxon>
        <taxon>Dothideomycetes</taxon>
        <taxon>Pleosporomycetidae</taxon>
        <taxon>Pleosporales</taxon>
        <taxon>Pleosporineae</taxon>
        <taxon>Pleosporaceae</taxon>
        <taxon>Alternaria</taxon>
        <taxon>Alternaria sect. Alternaria</taxon>
    </lineage>
</organism>
<dbReference type="Proteomes" id="UP000596902">
    <property type="component" value="Unassembled WGS sequence"/>
</dbReference>
<evidence type="ECO:0000313" key="3">
    <source>
        <dbReference type="Proteomes" id="UP000596902"/>
    </source>
</evidence>
<dbReference type="GeneID" id="62203666"/>
<dbReference type="AlphaFoldDB" id="A0A8H7EG04"/>
<dbReference type="EMBL" id="JAAABM010000006">
    <property type="protein sequence ID" value="KAF7677229.1"/>
    <property type="molecule type" value="Genomic_DNA"/>
</dbReference>
<dbReference type="RefSeq" id="XP_038787438.1">
    <property type="nucleotide sequence ID" value="XM_038930488.1"/>
</dbReference>
<sequence length="394" mass="44525">MRFTLVITALGFFATSAVATREWSYNDHRRAVVLASLEQAKAKHADLCRRWDGPRCLDDEDKPSPWEMNYLERKTAKIEKQEAEDAVEKIHALWNKWNAEQADMLSKVKKGGKMYMALLEEVSSLADVDAVTGVDAQCRGSCYVLADMTTSTFSHNALPPLSPHQPYTAPFLARLSLFILHAPLPIVKSTLDTATHSDKLSQVDQHSEVFQPEDFTSAMCQRILRLFNELVIMFPGTTHPSPDTIPLALCLLFRYRVALASTSPREATAKYDVLCASERVLAPVPCYVSTPVSATQLSDATLIALSVHIAYKFLADDKKWSTLQHWVRLLEANKRSTLEAEKRFLRTIDYVVWVRQEEFVHLRDAFEGLWNVVLSKTAGPAPPDFVLKRIRKFT</sequence>
<reference evidence="2" key="1">
    <citation type="submission" date="2020-01" db="EMBL/GenBank/DDBJ databases">
        <authorList>
            <person name="Feng Z.H.Z."/>
        </authorList>
    </citation>
    <scope>NUCLEOTIDE SEQUENCE</scope>
    <source>
        <strain evidence="2">CBS107.38</strain>
    </source>
</reference>